<proteinExistence type="predicted"/>
<sequence length="164" mass="17959">PITQEKATYSQLSTISAGGYLVEETRRQQFIVGTNEEGQADQDLFVVSLRRNATAALVTEKNEAFSTVTGTLDPNGGTSYNLRLSPARSRRKHDAFIRAGLAPQAAAGKKMQLTKVEGNDKLVSQLLTETVPVDEHESPPLSDLAAPLYVAETYDFAVKLRRHQ</sequence>
<feature type="non-terminal residue" evidence="1">
    <location>
        <position position="164"/>
    </location>
</feature>
<feature type="non-terminal residue" evidence="1">
    <location>
        <position position="1"/>
    </location>
</feature>
<organism evidence="1">
    <name type="scientific">Tanacetum cinerariifolium</name>
    <name type="common">Dalmatian daisy</name>
    <name type="synonym">Chrysanthemum cinerariifolium</name>
    <dbReference type="NCBI Taxonomy" id="118510"/>
    <lineage>
        <taxon>Eukaryota</taxon>
        <taxon>Viridiplantae</taxon>
        <taxon>Streptophyta</taxon>
        <taxon>Embryophyta</taxon>
        <taxon>Tracheophyta</taxon>
        <taxon>Spermatophyta</taxon>
        <taxon>Magnoliopsida</taxon>
        <taxon>eudicotyledons</taxon>
        <taxon>Gunneridae</taxon>
        <taxon>Pentapetalae</taxon>
        <taxon>asterids</taxon>
        <taxon>campanulids</taxon>
        <taxon>Asterales</taxon>
        <taxon>Asteraceae</taxon>
        <taxon>Asteroideae</taxon>
        <taxon>Anthemideae</taxon>
        <taxon>Anthemidinae</taxon>
        <taxon>Tanacetum</taxon>
    </lineage>
</organism>
<dbReference type="EMBL" id="BKCJ011433286">
    <property type="protein sequence ID" value="GFD33259.1"/>
    <property type="molecule type" value="Genomic_DNA"/>
</dbReference>
<accession>A0A699VGQ2</accession>
<comment type="caution">
    <text evidence="1">The sequence shown here is derived from an EMBL/GenBank/DDBJ whole genome shotgun (WGS) entry which is preliminary data.</text>
</comment>
<reference evidence="1" key="1">
    <citation type="journal article" date="2019" name="Sci. Rep.">
        <title>Draft genome of Tanacetum cinerariifolium, the natural source of mosquito coil.</title>
        <authorList>
            <person name="Yamashiro T."/>
            <person name="Shiraishi A."/>
            <person name="Satake H."/>
            <person name="Nakayama K."/>
        </authorList>
    </citation>
    <scope>NUCLEOTIDE SEQUENCE</scope>
</reference>
<protein>
    <submittedName>
        <fullName evidence="1">Uncharacterized protein</fullName>
    </submittedName>
</protein>
<dbReference type="AlphaFoldDB" id="A0A699VGQ2"/>
<evidence type="ECO:0000313" key="1">
    <source>
        <dbReference type="EMBL" id="GFD33259.1"/>
    </source>
</evidence>
<name>A0A699VGQ2_TANCI</name>
<gene>
    <name evidence="1" type="ORF">Tci_905228</name>
</gene>